<evidence type="ECO:0000256" key="7">
    <source>
        <dbReference type="ARBA" id="ARBA00023274"/>
    </source>
</evidence>
<keyword evidence="5 9" id="KW-0694">RNA-binding</keyword>
<dbReference type="FunFam" id="3.40.50.790:FF:000001">
    <property type="entry name" value="50S ribosomal protein L1"/>
    <property type="match status" value="1"/>
</dbReference>
<dbReference type="GO" id="GO:0006417">
    <property type="term" value="P:regulation of translation"/>
    <property type="evidence" value="ECO:0007669"/>
    <property type="project" value="UniProtKB-KW"/>
</dbReference>
<dbReference type="AlphaFoldDB" id="A0A8J6I1J0"/>
<dbReference type="Gene3D" id="3.40.50.790">
    <property type="match status" value="1"/>
</dbReference>
<evidence type="ECO:0000256" key="10">
    <source>
        <dbReference type="RuleBase" id="RU000659"/>
    </source>
</evidence>
<dbReference type="CDD" id="cd00403">
    <property type="entry name" value="Ribosomal_L1"/>
    <property type="match status" value="1"/>
</dbReference>
<evidence type="ECO:0000256" key="1">
    <source>
        <dbReference type="ARBA" id="ARBA00010531"/>
    </source>
</evidence>
<comment type="function">
    <text evidence="9">Protein L1 is also a translational repressor protein, it controls the translation of the L11 operon by binding to its mRNA.</text>
</comment>
<evidence type="ECO:0000256" key="8">
    <source>
        <dbReference type="ARBA" id="ARBA00035241"/>
    </source>
</evidence>
<comment type="similarity">
    <text evidence="1 9 10">Belongs to the universal ribosomal protein uL1 family.</text>
</comment>
<keyword evidence="3 9" id="KW-0699">rRNA-binding</keyword>
<comment type="subunit">
    <text evidence="9">Part of the 50S ribosomal subunit.</text>
</comment>
<dbReference type="GO" id="GO:0000049">
    <property type="term" value="F:tRNA binding"/>
    <property type="evidence" value="ECO:0007669"/>
    <property type="project" value="UniProtKB-KW"/>
</dbReference>
<dbReference type="GO" id="GO:0006412">
    <property type="term" value="P:translation"/>
    <property type="evidence" value="ECO:0007669"/>
    <property type="project" value="UniProtKB-UniRule"/>
</dbReference>
<dbReference type="InterPro" id="IPR005878">
    <property type="entry name" value="Ribosom_uL1_bac-type"/>
</dbReference>
<keyword evidence="6 9" id="KW-0689">Ribosomal protein</keyword>
<evidence type="ECO:0000256" key="6">
    <source>
        <dbReference type="ARBA" id="ARBA00022980"/>
    </source>
</evidence>
<evidence type="ECO:0000256" key="9">
    <source>
        <dbReference type="HAMAP-Rule" id="MF_01318"/>
    </source>
</evidence>
<dbReference type="EMBL" id="JAAKDE010000032">
    <property type="protein sequence ID" value="MBA2133980.1"/>
    <property type="molecule type" value="Genomic_DNA"/>
</dbReference>
<dbReference type="InterPro" id="IPR023673">
    <property type="entry name" value="Ribosomal_uL1_CS"/>
</dbReference>
<dbReference type="Pfam" id="PF00687">
    <property type="entry name" value="Ribosomal_L1"/>
    <property type="match status" value="1"/>
</dbReference>
<protein>
    <recommendedName>
        <fullName evidence="8 9">Large ribosomal subunit protein uL1</fullName>
    </recommendedName>
</protein>
<keyword evidence="7 9" id="KW-0687">Ribonucleoprotein</keyword>
<dbReference type="PANTHER" id="PTHR36427">
    <property type="entry name" value="54S RIBOSOMAL PROTEIN L1, MITOCHONDRIAL"/>
    <property type="match status" value="1"/>
</dbReference>
<accession>A0A8J6I1J0</accession>
<sequence>MPKHGKKYLEMAKAIDRERLYDPREAIELLKSIVKASYDQTVEVAIRLGVDPRHADQQVRGTVVLPHGTGKAVRVLVFAKGEKAKEAEEAGADRVGAEDVVEEIQKGWLDFDVAVATPDMMGMVGRLGKILGPKGLMPNPKTGTVTMDVGKAVQEIKAGKVEYRVDKTGIVHVPIGKLSFTADQLFDNFKRLLGAVIKAKPAGAKGTYLKSITLSSTQSPGIKISPQTTTMAVASE</sequence>
<proteinExistence type="inferred from homology"/>
<keyword evidence="4 9" id="KW-0810">Translation regulation</keyword>
<gene>
    <name evidence="9 11" type="primary">rplA</name>
    <name evidence="11" type="ORF">G5B42_10600</name>
</gene>
<dbReference type="HAMAP" id="MF_01318_B">
    <property type="entry name" value="Ribosomal_uL1_B"/>
    <property type="match status" value="1"/>
</dbReference>
<evidence type="ECO:0000313" key="11">
    <source>
        <dbReference type="EMBL" id="MBA2133980.1"/>
    </source>
</evidence>
<keyword evidence="2 9" id="KW-0678">Repressor</keyword>
<evidence type="ECO:0000313" key="12">
    <source>
        <dbReference type="Proteomes" id="UP000657177"/>
    </source>
</evidence>
<dbReference type="SUPFAM" id="SSF56808">
    <property type="entry name" value="Ribosomal protein L1"/>
    <property type="match status" value="1"/>
</dbReference>
<dbReference type="Proteomes" id="UP000657177">
    <property type="component" value="Unassembled WGS sequence"/>
</dbReference>
<evidence type="ECO:0000256" key="3">
    <source>
        <dbReference type="ARBA" id="ARBA00022730"/>
    </source>
</evidence>
<dbReference type="Gene3D" id="3.30.190.20">
    <property type="match status" value="1"/>
</dbReference>
<dbReference type="PANTHER" id="PTHR36427:SF3">
    <property type="entry name" value="LARGE RIBOSOMAL SUBUNIT PROTEIN UL1M"/>
    <property type="match status" value="1"/>
</dbReference>
<dbReference type="PROSITE" id="PS01199">
    <property type="entry name" value="RIBOSOMAL_L1"/>
    <property type="match status" value="1"/>
</dbReference>
<evidence type="ECO:0000256" key="4">
    <source>
        <dbReference type="ARBA" id="ARBA00022845"/>
    </source>
</evidence>
<dbReference type="GO" id="GO:0003735">
    <property type="term" value="F:structural constituent of ribosome"/>
    <property type="evidence" value="ECO:0007669"/>
    <property type="project" value="InterPro"/>
</dbReference>
<dbReference type="NCBIfam" id="TIGR01169">
    <property type="entry name" value="rplA_bact"/>
    <property type="match status" value="1"/>
</dbReference>
<evidence type="ECO:0000256" key="2">
    <source>
        <dbReference type="ARBA" id="ARBA00022491"/>
    </source>
</evidence>
<dbReference type="InterPro" id="IPR023674">
    <property type="entry name" value="Ribosomal_uL1-like"/>
</dbReference>
<name>A0A8J6I1J0_9FIRM</name>
<keyword evidence="12" id="KW-1185">Reference proteome</keyword>
<dbReference type="RefSeq" id="WP_181340447.1">
    <property type="nucleotide sequence ID" value="NZ_JAAKDE010000032.1"/>
</dbReference>
<evidence type="ECO:0000256" key="5">
    <source>
        <dbReference type="ARBA" id="ARBA00022884"/>
    </source>
</evidence>
<organism evidence="11 12">
    <name type="scientific">Capillibacterium thermochitinicola</name>
    <dbReference type="NCBI Taxonomy" id="2699427"/>
    <lineage>
        <taxon>Bacteria</taxon>
        <taxon>Bacillati</taxon>
        <taxon>Bacillota</taxon>
        <taxon>Capillibacterium</taxon>
    </lineage>
</organism>
<keyword evidence="9" id="KW-0820">tRNA-binding</keyword>
<dbReference type="GO" id="GO:0015934">
    <property type="term" value="C:large ribosomal subunit"/>
    <property type="evidence" value="ECO:0007669"/>
    <property type="project" value="InterPro"/>
</dbReference>
<dbReference type="InterPro" id="IPR016095">
    <property type="entry name" value="Ribosomal_uL1_3-a/b-sand"/>
</dbReference>
<comment type="caution">
    <text evidence="11">The sequence shown here is derived from an EMBL/GenBank/DDBJ whole genome shotgun (WGS) entry which is preliminary data.</text>
</comment>
<comment type="function">
    <text evidence="9">Binds directly to 23S rRNA. The L1 stalk is quite mobile in the ribosome, and is involved in E site tRNA release.</text>
</comment>
<reference evidence="11" key="1">
    <citation type="submission" date="2020-06" db="EMBL/GenBank/DDBJ databases">
        <title>Novel chitinolytic bacterium.</title>
        <authorList>
            <person name="Ungkulpasvich U."/>
            <person name="Kosugi A."/>
            <person name="Uke A."/>
        </authorList>
    </citation>
    <scope>NUCLEOTIDE SEQUENCE</scope>
    <source>
        <strain evidence="11">UUS1-1</strain>
    </source>
</reference>
<dbReference type="GO" id="GO:0019843">
    <property type="term" value="F:rRNA binding"/>
    <property type="evidence" value="ECO:0007669"/>
    <property type="project" value="UniProtKB-UniRule"/>
</dbReference>
<dbReference type="InterPro" id="IPR028364">
    <property type="entry name" value="Ribosomal_uL1/biogenesis"/>
</dbReference>
<dbReference type="PIRSF" id="PIRSF002155">
    <property type="entry name" value="Ribosomal_L1"/>
    <property type="match status" value="1"/>
</dbReference>
<dbReference type="InterPro" id="IPR002143">
    <property type="entry name" value="Ribosomal_uL1"/>
</dbReference>